<dbReference type="GO" id="GO:0022857">
    <property type="term" value="F:transmembrane transporter activity"/>
    <property type="evidence" value="ECO:0007669"/>
    <property type="project" value="InterPro"/>
</dbReference>
<dbReference type="InterPro" id="IPR036259">
    <property type="entry name" value="MFS_trans_sf"/>
</dbReference>
<dbReference type="AlphaFoldDB" id="A0A9W9JXX8"/>
<feature type="transmembrane region" description="Helical" evidence="7">
    <location>
        <begin position="124"/>
        <end position="145"/>
    </location>
</feature>
<dbReference type="PANTHER" id="PTHR11360">
    <property type="entry name" value="MONOCARBOXYLATE TRANSPORTER"/>
    <property type="match status" value="1"/>
</dbReference>
<feature type="transmembrane region" description="Helical" evidence="7">
    <location>
        <begin position="281"/>
        <end position="303"/>
    </location>
</feature>
<name>A0A9W9JXX8_9EURO</name>
<organism evidence="8 9">
    <name type="scientific">Penicillium argentinense</name>
    <dbReference type="NCBI Taxonomy" id="1131581"/>
    <lineage>
        <taxon>Eukaryota</taxon>
        <taxon>Fungi</taxon>
        <taxon>Dikarya</taxon>
        <taxon>Ascomycota</taxon>
        <taxon>Pezizomycotina</taxon>
        <taxon>Eurotiomycetes</taxon>
        <taxon>Eurotiomycetidae</taxon>
        <taxon>Eurotiales</taxon>
        <taxon>Aspergillaceae</taxon>
        <taxon>Penicillium</taxon>
    </lineage>
</organism>
<evidence type="ECO:0000256" key="2">
    <source>
        <dbReference type="ARBA" id="ARBA00006727"/>
    </source>
</evidence>
<reference evidence="8" key="2">
    <citation type="journal article" date="2023" name="IMA Fungus">
        <title>Comparative genomic study of the Penicillium genus elucidates a diverse pangenome and 15 lateral gene transfer events.</title>
        <authorList>
            <person name="Petersen C."/>
            <person name="Sorensen T."/>
            <person name="Nielsen M.R."/>
            <person name="Sondergaard T.E."/>
            <person name="Sorensen J.L."/>
            <person name="Fitzpatrick D.A."/>
            <person name="Frisvad J.C."/>
            <person name="Nielsen K.L."/>
        </authorList>
    </citation>
    <scope>NUCLEOTIDE SEQUENCE</scope>
    <source>
        <strain evidence="8">IBT 30761</strain>
    </source>
</reference>
<keyword evidence="3" id="KW-0813">Transport</keyword>
<dbReference type="PANTHER" id="PTHR11360:SF224">
    <property type="entry name" value="MAJOR FACILITATOR SUPERFAMILY (MFS) PROFILE DOMAIN-CONTAINING PROTEIN-RELATED"/>
    <property type="match status" value="1"/>
</dbReference>
<dbReference type="Proteomes" id="UP001149074">
    <property type="component" value="Unassembled WGS sequence"/>
</dbReference>
<comment type="similarity">
    <text evidence="2">Belongs to the major facilitator superfamily. Monocarboxylate porter (TC 2.A.1.13) family.</text>
</comment>
<accession>A0A9W9JXX8</accession>
<dbReference type="RefSeq" id="XP_056470672.1">
    <property type="nucleotide sequence ID" value="XM_056623256.1"/>
</dbReference>
<dbReference type="GO" id="GO:0016020">
    <property type="term" value="C:membrane"/>
    <property type="evidence" value="ECO:0007669"/>
    <property type="project" value="UniProtKB-SubCell"/>
</dbReference>
<keyword evidence="5 7" id="KW-1133">Transmembrane helix</keyword>
<protein>
    <submittedName>
        <fullName evidence="8">Major facilitator superfamily domain-containing protein</fullName>
    </submittedName>
</protein>
<dbReference type="SUPFAM" id="SSF103473">
    <property type="entry name" value="MFS general substrate transporter"/>
    <property type="match status" value="1"/>
</dbReference>
<evidence type="ECO:0000256" key="1">
    <source>
        <dbReference type="ARBA" id="ARBA00004141"/>
    </source>
</evidence>
<feature type="transmembrane region" description="Helical" evidence="7">
    <location>
        <begin position="165"/>
        <end position="187"/>
    </location>
</feature>
<keyword evidence="4 7" id="KW-0812">Transmembrane</keyword>
<evidence type="ECO:0000256" key="5">
    <source>
        <dbReference type="ARBA" id="ARBA00022989"/>
    </source>
</evidence>
<reference evidence="8" key="1">
    <citation type="submission" date="2022-11" db="EMBL/GenBank/DDBJ databases">
        <authorList>
            <person name="Petersen C."/>
        </authorList>
    </citation>
    <scope>NUCLEOTIDE SEQUENCE</scope>
    <source>
        <strain evidence="8">IBT 30761</strain>
    </source>
</reference>
<dbReference type="InterPro" id="IPR011701">
    <property type="entry name" value="MFS"/>
</dbReference>
<evidence type="ECO:0000256" key="6">
    <source>
        <dbReference type="ARBA" id="ARBA00023136"/>
    </source>
</evidence>
<evidence type="ECO:0000256" key="4">
    <source>
        <dbReference type="ARBA" id="ARBA00022692"/>
    </source>
</evidence>
<comment type="subcellular location">
    <subcellularLocation>
        <location evidence="1">Membrane</location>
        <topology evidence="1">Multi-pass membrane protein</topology>
    </subcellularLocation>
</comment>
<feature type="transmembrane region" description="Helical" evidence="7">
    <location>
        <begin position="243"/>
        <end position="261"/>
    </location>
</feature>
<feature type="transmembrane region" description="Helical" evidence="7">
    <location>
        <begin position="67"/>
        <end position="87"/>
    </location>
</feature>
<dbReference type="EMBL" id="JAPQKI010000010">
    <property type="protein sequence ID" value="KAJ5085994.1"/>
    <property type="molecule type" value="Genomic_DNA"/>
</dbReference>
<dbReference type="GeneID" id="81362235"/>
<evidence type="ECO:0000256" key="7">
    <source>
        <dbReference type="SAM" id="Phobius"/>
    </source>
</evidence>
<evidence type="ECO:0000256" key="3">
    <source>
        <dbReference type="ARBA" id="ARBA00022448"/>
    </source>
</evidence>
<keyword evidence="6 7" id="KW-0472">Membrane</keyword>
<evidence type="ECO:0000313" key="8">
    <source>
        <dbReference type="EMBL" id="KAJ5085994.1"/>
    </source>
</evidence>
<sequence length="360" mass="39284">MARGPGSVDRLVQQLQLDKLRWSLSSILPVSSTARQIGKYGNMDTSNVFFRDGPFVGRLFDRFGPKYLLLAGTFLHVFGLMMASVAMEHYQSMLSQAICSPLGESMTLYPCLSCVTTRFQKRDAYLAMGITVAISRLGGVFMPILVEWLIRLVGVWEYLGQDTDLPFVLLIRASFCYSMGMLIPITFTVNYEEYVGLSNCMAGYLVANLMGARLGNFNISISAAFLSTVLFFALCLPGHSGATAIASSAVFGLSTGTYTAISPAPVAQISNLGEIGTRSGLVYAFISIAPLTGSPIGGALISLPREGVIRSYRSSLKRCWLLGLSFTLWLEFTWGKVGYGSNIYHERTHGSLEPQKMGIK</sequence>
<dbReference type="InterPro" id="IPR050327">
    <property type="entry name" value="Proton-linked_MCT"/>
</dbReference>
<proteinExistence type="inferred from homology"/>
<keyword evidence="9" id="KW-1185">Reference proteome</keyword>
<evidence type="ECO:0000313" key="9">
    <source>
        <dbReference type="Proteomes" id="UP001149074"/>
    </source>
</evidence>
<dbReference type="OrthoDB" id="5667at2759"/>
<comment type="caution">
    <text evidence="8">The sequence shown here is derived from an EMBL/GenBank/DDBJ whole genome shotgun (WGS) entry which is preliminary data.</text>
</comment>
<dbReference type="Gene3D" id="1.20.1250.20">
    <property type="entry name" value="MFS general substrate transporter like domains"/>
    <property type="match status" value="1"/>
</dbReference>
<gene>
    <name evidence="8" type="ORF">N7532_010765</name>
</gene>
<feature type="transmembrane region" description="Helical" evidence="7">
    <location>
        <begin position="217"/>
        <end position="236"/>
    </location>
</feature>
<dbReference type="Pfam" id="PF07690">
    <property type="entry name" value="MFS_1"/>
    <property type="match status" value="1"/>
</dbReference>